<keyword evidence="1" id="KW-1133">Transmembrane helix</keyword>
<keyword evidence="1" id="KW-0472">Membrane</keyword>
<name>A0A4R6YX06_9GAMM</name>
<protein>
    <submittedName>
        <fullName evidence="2">Uncharacterized protein</fullName>
    </submittedName>
</protein>
<feature type="transmembrane region" description="Helical" evidence="1">
    <location>
        <begin position="76"/>
        <end position="94"/>
    </location>
</feature>
<evidence type="ECO:0000313" key="3">
    <source>
        <dbReference type="Proteomes" id="UP000295293"/>
    </source>
</evidence>
<accession>A0A4R6YX06</accession>
<evidence type="ECO:0000313" key="2">
    <source>
        <dbReference type="EMBL" id="TDR43237.1"/>
    </source>
</evidence>
<dbReference type="OrthoDB" id="5959585at2"/>
<proteinExistence type="predicted"/>
<keyword evidence="1" id="KW-0812">Transmembrane</keyword>
<comment type="caution">
    <text evidence="2">The sequence shown here is derived from an EMBL/GenBank/DDBJ whole genome shotgun (WGS) entry which is preliminary data.</text>
</comment>
<reference evidence="2 3" key="1">
    <citation type="submission" date="2019-03" db="EMBL/GenBank/DDBJ databases">
        <title>Genomic Encyclopedia of Type Strains, Phase IV (KMG-IV): sequencing the most valuable type-strain genomes for metagenomic binning, comparative biology and taxonomic classification.</title>
        <authorList>
            <person name="Goeker M."/>
        </authorList>
    </citation>
    <scope>NUCLEOTIDE SEQUENCE [LARGE SCALE GENOMIC DNA]</scope>
    <source>
        <strain evidence="2 3">DSM 21667</strain>
    </source>
</reference>
<keyword evidence="3" id="KW-1185">Reference proteome</keyword>
<evidence type="ECO:0000256" key="1">
    <source>
        <dbReference type="SAM" id="Phobius"/>
    </source>
</evidence>
<sequence>MLFLILLALGLAIFGLTAYVMSWPLVATQLRDRHPQDRPLMGATPFSPMAFGWFLRCAWRVSPDQNLRFLALPGSVAAWSIALGGSAAALLLLLRVSGVVK</sequence>
<dbReference type="Proteomes" id="UP000295293">
    <property type="component" value="Unassembled WGS sequence"/>
</dbReference>
<gene>
    <name evidence="2" type="ORF">DFR29_107250</name>
</gene>
<dbReference type="EMBL" id="SNZH01000007">
    <property type="protein sequence ID" value="TDR43237.1"/>
    <property type="molecule type" value="Genomic_DNA"/>
</dbReference>
<dbReference type="AlphaFoldDB" id="A0A4R6YX06"/>
<dbReference type="RefSeq" id="WP_133819142.1">
    <property type="nucleotide sequence ID" value="NZ_SNZH01000007.1"/>
</dbReference>
<organism evidence="2 3">
    <name type="scientific">Tahibacter aquaticus</name>
    <dbReference type="NCBI Taxonomy" id="520092"/>
    <lineage>
        <taxon>Bacteria</taxon>
        <taxon>Pseudomonadati</taxon>
        <taxon>Pseudomonadota</taxon>
        <taxon>Gammaproteobacteria</taxon>
        <taxon>Lysobacterales</taxon>
        <taxon>Rhodanobacteraceae</taxon>
        <taxon>Tahibacter</taxon>
    </lineage>
</organism>